<dbReference type="EMBL" id="FRCS01000006">
    <property type="protein sequence ID" value="SHN39866.1"/>
    <property type="molecule type" value="Genomic_DNA"/>
</dbReference>
<feature type="domain" description="AB hydrolase-1" evidence="1">
    <location>
        <begin position="18"/>
        <end position="249"/>
    </location>
</feature>
<dbReference type="Pfam" id="PF12697">
    <property type="entry name" value="Abhydrolase_6"/>
    <property type="match status" value="1"/>
</dbReference>
<dbReference type="STRING" id="134849.SAMN05443668_106376"/>
<keyword evidence="3" id="KW-1185">Reference proteome</keyword>
<name>A0A1M7R3V0_9ACTN</name>
<dbReference type="GO" id="GO:0003824">
    <property type="term" value="F:catalytic activity"/>
    <property type="evidence" value="ECO:0007669"/>
    <property type="project" value="UniProtKB-ARBA"/>
</dbReference>
<evidence type="ECO:0000313" key="3">
    <source>
        <dbReference type="Proteomes" id="UP000184440"/>
    </source>
</evidence>
<dbReference type="PANTHER" id="PTHR43194">
    <property type="entry name" value="HYDROLASE ALPHA/BETA FOLD FAMILY"/>
    <property type="match status" value="1"/>
</dbReference>
<dbReference type="SUPFAM" id="SSF53474">
    <property type="entry name" value="alpha/beta-Hydrolases"/>
    <property type="match status" value="1"/>
</dbReference>
<dbReference type="RefSeq" id="WP_178379953.1">
    <property type="nucleotide sequence ID" value="NZ_FRCS01000006.1"/>
</dbReference>
<dbReference type="InterPro" id="IPR050228">
    <property type="entry name" value="Carboxylesterase_BioH"/>
</dbReference>
<accession>A0A1M7R3V0</accession>
<evidence type="ECO:0000313" key="2">
    <source>
        <dbReference type="EMBL" id="SHN39866.1"/>
    </source>
</evidence>
<dbReference type="InterPro" id="IPR029058">
    <property type="entry name" value="AB_hydrolase_fold"/>
</dbReference>
<dbReference type="Proteomes" id="UP000184440">
    <property type="component" value="Unassembled WGS sequence"/>
</dbReference>
<reference evidence="2 3" key="1">
    <citation type="submission" date="2016-11" db="EMBL/GenBank/DDBJ databases">
        <authorList>
            <person name="Jaros S."/>
            <person name="Januszkiewicz K."/>
            <person name="Wedrychowicz H."/>
        </authorList>
    </citation>
    <scope>NUCLEOTIDE SEQUENCE [LARGE SCALE GENOMIC DNA]</scope>
    <source>
        <strain evidence="2 3">DSM 46144</strain>
    </source>
</reference>
<dbReference type="AlphaFoldDB" id="A0A1M7R3V0"/>
<protein>
    <submittedName>
        <fullName evidence="2">Pimeloyl-ACP methyl ester carboxylesterase</fullName>
    </submittedName>
</protein>
<dbReference type="Gene3D" id="3.40.50.1820">
    <property type="entry name" value="alpha/beta hydrolase"/>
    <property type="match status" value="1"/>
</dbReference>
<evidence type="ECO:0000259" key="1">
    <source>
        <dbReference type="Pfam" id="PF12697"/>
    </source>
</evidence>
<organism evidence="2 3">
    <name type="scientific">Cryptosporangium aurantiacum</name>
    <dbReference type="NCBI Taxonomy" id="134849"/>
    <lineage>
        <taxon>Bacteria</taxon>
        <taxon>Bacillati</taxon>
        <taxon>Actinomycetota</taxon>
        <taxon>Actinomycetes</taxon>
        <taxon>Cryptosporangiales</taxon>
        <taxon>Cryptosporangiaceae</taxon>
        <taxon>Cryptosporangium</taxon>
    </lineage>
</organism>
<dbReference type="PRINTS" id="PR00111">
    <property type="entry name" value="ABHYDROLASE"/>
</dbReference>
<sequence length="263" mass="28178">MAGADVRYAVHGTGSRDLVLVHGSRAHSGWWHAVMPLLTADRRVITVDLSGHGDSAHRASYDGWTWAAELLAVADAVGAGRPLVVAHSLGGRVALYAATVQPDRFAGLVLLDTGLWAPGSLRERIGTRRPARVYPTYAEARARFRLTPPQPELPAAVLDPVAEYGLRAVPGGWAWKHDPAELPHLYGDDVERCAATGALPVCYVSGALSSVVNPAFAERAAVVHPGWTTVRLPGAHHHLPLEEPEACAELIRTAPRTPRSPVR</sequence>
<dbReference type="PANTHER" id="PTHR43194:SF2">
    <property type="entry name" value="PEROXISOMAL MEMBRANE PROTEIN LPX1"/>
    <property type="match status" value="1"/>
</dbReference>
<gene>
    <name evidence="2" type="ORF">SAMN05443668_106376</name>
</gene>
<proteinExistence type="predicted"/>
<dbReference type="InterPro" id="IPR000073">
    <property type="entry name" value="AB_hydrolase_1"/>
</dbReference>